<comment type="caution">
    <text evidence="11">The sequence shown here is derived from an EMBL/GenBank/DDBJ whole genome shotgun (WGS) entry which is preliminary data.</text>
</comment>
<comment type="function">
    <text evidence="6">Stores iron in a soluble, non-toxic, readily available form. Important for iron homeostasis. Has ferroxidase activity. Iron is taken up in the ferrous form and deposited as ferric hydroxides after oxidation.</text>
</comment>
<dbReference type="PANTHER" id="PTHR11431:SF75">
    <property type="entry name" value="FERRITIN"/>
    <property type="match status" value="1"/>
</dbReference>
<feature type="binding site" evidence="8">
    <location>
        <position position="26"/>
    </location>
    <ligand>
        <name>Fe cation</name>
        <dbReference type="ChEBI" id="CHEBI:24875"/>
        <label>1</label>
    </ligand>
</feature>
<comment type="catalytic activity">
    <reaction evidence="7 9">
        <text>4 Fe(2+) + O2 + 4 H(+) = 4 Fe(3+) + 2 H2O</text>
        <dbReference type="Rhea" id="RHEA:11148"/>
        <dbReference type="ChEBI" id="CHEBI:15377"/>
        <dbReference type="ChEBI" id="CHEBI:15378"/>
        <dbReference type="ChEBI" id="CHEBI:15379"/>
        <dbReference type="ChEBI" id="CHEBI:29033"/>
        <dbReference type="ChEBI" id="CHEBI:29034"/>
        <dbReference type="EC" id="1.16.3.1"/>
    </reaction>
</comment>
<dbReference type="InterPro" id="IPR009040">
    <property type="entry name" value="Ferritin-like_diiron"/>
</dbReference>
<keyword evidence="4 9" id="KW-0560">Oxidoreductase</keyword>
<dbReference type="PROSITE" id="PS00204">
    <property type="entry name" value="FERRITIN_2"/>
    <property type="match status" value="1"/>
</dbReference>
<accession>A0A3M7RTT7</accession>
<dbReference type="PROSITE" id="PS50905">
    <property type="entry name" value="FERRITIN_LIKE"/>
    <property type="match status" value="1"/>
</dbReference>
<keyword evidence="2 9" id="KW-0409">Iron storage</keyword>
<dbReference type="GO" id="GO:0008198">
    <property type="term" value="F:ferrous iron binding"/>
    <property type="evidence" value="ECO:0007669"/>
    <property type="project" value="TreeGrafter"/>
</dbReference>
<dbReference type="GO" id="GO:0006826">
    <property type="term" value="P:iron ion transport"/>
    <property type="evidence" value="ECO:0007669"/>
    <property type="project" value="InterPro"/>
</dbReference>
<protein>
    <recommendedName>
        <fullName evidence="9">Ferritin</fullName>
        <ecNumber evidence="9">1.16.3.1</ecNumber>
    </recommendedName>
</protein>
<feature type="binding site" evidence="8">
    <location>
        <position position="64"/>
    </location>
    <ligand>
        <name>Fe cation</name>
        <dbReference type="ChEBI" id="CHEBI:24875"/>
        <label>1</label>
    </ligand>
</feature>
<evidence type="ECO:0000313" key="11">
    <source>
        <dbReference type="EMBL" id="RNA26745.1"/>
    </source>
</evidence>
<feature type="binding site" evidence="8">
    <location>
        <position position="106"/>
    </location>
    <ligand>
        <name>Fe cation</name>
        <dbReference type="ChEBI" id="CHEBI:24875"/>
        <label>1</label>
    </ligand>
</feature>
<comment type="function">
    <text evidence="9">Stores iron in a soluble, non-toxic, readily available form. Important for iron homeostasis. Iron is taken up in the ferrous form and deposited as ferric hydroxides after oxidation.</text>
</comment>
<evidence type="ECO:0000313" key="12">
    <source>
        <dbReference type="Proteomes" id="UP000276133"/>
    </source>
</evidence>
<dbReference type="EC" id="1.16.3.1" evidence="9"/>
<dbReference type="GO" id="GO:0005737">
    <property type="term" value="C:cytoplasm"/>
    <property type="evidence" value="ECO:0007669"/>
    <property type="project" value="TreeGrafter"/>
</dbReference>
<sequence>MASVSKIRQNFHEASEKAINDQINLELTASYVYQSMAFYFDRDDVALPGFSKFYAHNSEEEREHAEKLMKYMNKRGGRIVFKDVKRPERDEWGSGLESLEAALDLEKKVNDSLLKVHAIASENNDAHLADFLESEYLEEQVHAIKELGEMISKLKRAGNGLGEYLFDKELHSKDN</sequence>
<dbReference type="InterPro" id="IPR001519">
    <property type="entry name" value="Ferritin"/>
</dbReference>
<evidence type="ECO:0000256" key="5">
    <source>
        <dbReference type="ARBA" id="ARBA00023004"/>
    </source>
</evidence>
<proteinExistence type="inferred from homology"/>
<dbReference type="Pfam" id="PF00210">
    <property type="entry name" value="Ferritin"/>
    <property type="match status" value="1"/>
</dbReference>
<dbReference type="SUPFAM" id="SSF47240">
    <property type="entry name" value="Ferritin-like"/>
    <property type="match status" value="1"/>
</dbReference>
<evidence type="ECO:0000256" key="2">
    <source>
        <dbReference type="ARBA" id="ARBA00022434"/>
    </source>
</evidence>
<dbReference type="InterPro" id="IPR012347">
    <property type="entry name" value="Ferritin-like"/>
</dbReference>
<reference evidence="11 12" key="1">
    <citation type="journal article" date="2018" name="Sci. Rep.">
        <title>Genomic signatures of local adaptation to the degree of environmental predictability in rotifers.</title>
        <authorList>
            <person name="Franch-Gras L."/>
            <person name="Hahn C."/>
            <person name="Garcia-Roger E.M."/>
            <person name="Carmona M.J."/>
            <person name="Serra M."/>
            <person name="Gomez A."/>
        </authorList>
    </citation>
    <scope>NUCLEOTIDE SEQUENCE [LARGE SCALE GENOMIC DNA]</scope>
    <source>
        <strain evidence="11">HYR1</strain>
    </source>
</reference>
<keyword evidence="12" id="KW-1185">Reference proteome</keyword>
<evidence type="ECO:0000256" key="1">
    <source>
        <dbReference type="ARBA" id="ARBA00007513"/>
    </source>
</evidence>
<dbReference type="STRING" id="10195.A0A3M7RTT7"/>
<dbReference type="InterPro" id="IPR014034">
    <property type="entry name" value="Ferritin_CS"/>
</dbReference>
<evidence type="ECO:0000256" key="3">
    <source>
        <dbReference type="ARBA" id="ARBA00022723"/>
    </source>
</evidence>
<feature type="binding site" evidence="8">
    <location>
        <position position="140"/>
    </location>
    <ligand>
        <name>Fe cation</name>
        <dbReference type="ChEBI" id="CHEBI:24875"/>
        <label>1</label>
    </ligand>
</feature>
<dbReference type="FunFam" id="1.20.1260.10:FF:000002">
    <property type="entry name" value="Ferritin, mitochondrial"/>
    <property type="match status" value="1"/>
</dbReference>
<organism evidence="11 12">
    <name type="scientific">Brachionus plicatilis</name>
    <name type="common">Marine rotifer</name>
    <name type="synonym">Brachionus muelleri</name>
    <dbReference type="NCBI Taxonomy" id="10195"/>
    <lineage>
        <taxon>Eukaryota</taxon>
        <taxon>Metazoa</taxon>
        <taxon>Spiralia</taxon>
        <taxon>Gnathifera</taxon>
        <taxon>Rotifera</taxon>
        <taxon>Eurotatoria</taxon>
        <taxon>Monogononta</taxon>
        <taxon>Pseudotrocha</taxon>
        <taxon>Ploima</taxon>
        <taxon>Brachionidae</taxon>
        <taxon>Brachionus</taxon>
    </lineage>
</organism>
<dbReference type="AlphaFoldDB" id="A0A3M7RTT7"/>
<dbReference type="EMBL" id="REGN01002683">
    <property type="protein sequence ID" value="RNA26745.1"/>
    <property type="molecule type" value="Genomic_DNA"/>
</dbReference>
<evidence type="ECO:0000259" key="10">
    <source>
        <dbReference type="PROSITE" id="PS50905"/>
    </source>
</evidence>
<dbReference type="CDD" id="cd01056">
    <property type="entry name" value="Euk_Ferritin"/>
    <property type="match status" value="1"/>
</dbReference>
<dbReference type="InterPro" id="IPR009078">
    <property type="entry name" value="Ferritin-like_SF"/>
</dbReference>
<evidence type="ECO:0000256" key="8">
    <source>
        <dbReference type="PIRSR" id="PIRSR601519-1"/>
    </source>
</evidence>
<dbReference type="InterPro" id="IPR008331">
    <property type="entry name" value="Ferritin_DPS_dom"/>
</dbReference>
<keyword evidence="5 8" id="KW-0408">Iron</keyword>
<name>A0A3M7RTT7_BRAPC</name>
<dbReference type="OrthoDB" id="186462at2759"/>
<gene>
    <name evidence="11" type="ORF">BpHYR1_051827</name>
</gene>
<dbReference type="PANTHER" id="PTHR11431">
    <property type="entry name" value="FERRITIN"/>
    <property type="match status" value="1"/>
</dbReference>
<keyword evidence="3 8" id="KW-0479">Metal-binding</keyword>
<dbReference type="Proteomes" id="UP000276133">
    <property type="component" value="Unassembled WGS sequence"/>
</dbReference>
<dbReference type="GO" id="GO:0004322">
    <property type="term" value="F:ferroxidase activity"/>
    <property type="evidence" value="ECO:0007669"/>
    <property type="project" value="UniProtKB-EC"/>
</dbReference>
<evidence type="ECO:0000256" key="6">
    <source>
        <dbReference type="ARBA" id="ARBA00025111"/>
    </source>
</evidence>
<evidence type="ECO:0000256" key="4">
    <source>
        <dbReference type="ARBA" id="ARBA00023002"/>
    </source>
</evidence>
<feature type="binding site" evidence="8">
    <location>
        <position position="61"/>
    </location>
    <ligand>
        <name>Fe cation</name>
        <dbReference type="ChEBI" id="CHEBI:24875"/>
        <label>1</label>
    </ligand>
</feature>
<comment type="similarity">
    <text evidence="1 9">Belongs to the ferritin family.</text>
</comment>
<feature type="domain" description="Ferritin-like diiron" evidence="10">
    <location>
        <begin position="9"/>
        <end position="158"/>
    </location>
</feature>
<evidence type="ECO:0000256" key="9">
    <source>
        <dbReference type="RuleBase" id="RU361145"/>
    </source>
</evidence>
<dbReference type="GO" id="GO:0008199">
    <property type="term" value="F:ferric iron binding"/>
    <property type="evidence" value="ECO:0007669"/>
    <property type="project" value="InterPro"/>
</dbReference>
<evidence type="ECO:0000256" key="7">
    <source>
        <dbReference type="ARBA" id="ARBA00047990"/>
    </source>
</evidence>
<dbReference type="GO" id="GO:0006879">
    <property type="term" value="P:intracellular iron ion homeostasis"/>
    <property type="evidence" value="ECO:0007669"/>
    <property type="project" value="UniProtKB-KW"/>
</dbReference>
<dbReference type="Gene3D" id="1.20.1260.10">
    <property type="match status" value="1"/>
</dbReference>